<feature type="transmembrane region" description="Helical" evidence="1">
    <location>
        <begin position="58"/>
        <end position="75"/>
    </location>
</feature>
<organism evidence="2 3">
    <name type="scientific">Caerostris darwini</name>
    <dbReference type="NCBI Taxonomy" id="1538125"/>
    <lineage>
        <taxon>Eukaryota</taxon>
        <taxon>Metazoa</taxon>
        <taxon>Ecdysozoa</taxon>
        <taxon>Arthropoda</taxon>
        <taxon>Chelicerata</taxon>
        <taxon>Arachnida</taxon>
        <taxon>Araneae</taxon>
        <taxon>Araneomorphae</taxon>
        <taxon>Entelegynae</taxon>
        <taxon>Araneoidea</taxon>
        <taxon>Araneidae</taxon>
        <taxon>Caerostris</taxon>
    </lineage>
</organism>
<keyword evidence="1" id="KW-0472">Membrane</keyword>
<dbReference type="EMBL" id="BPLQ01007639">
    <property type="protein sequence ID" value="GIY31352.1"/>
    <property type="molecule type" value="Genomic_DNA"/>
</dbReference>
<accession>A0AAV4SGK0</accession>
<evidence type="ECO:0000313" key="2">
    <source>
        <dbReference type="EMBL" id="GIY31352.1"/>
    </source>
</evidence>
<keyword evidence="1" id="KW-1133">Transmembrane helix</keyword>
<evidence type="ECO:0000256" key="1">
    <source>
        <dbReference type="SAM" id="Phobius"/>
    </source>
</evidence>
<protein>
    <submittedName>
        <fullName evidence="2">Uncharacterized protein</fullName>
    </submittedName>
</protein>
<keyword evidence="1" id="KW-0812">Transmembrane</keyword>
<reference evidence="2 3" key="1">
    <citation type="submission" date="2021-06" db="EMBL/GenBank/DDBJ databases">
        <title>Caerostris darwini draft genome.</title>
        <authorList>
            <person name="Kono N."/>
            <person name="Arakawa K."/>
        </authorList>
    </citation>
    <scope>NUCLEOTIDE SEQUENCE [LARGE SCALE GENOMIC DNA]</scope>
</reference>
<keyword evidence="3" id="KW-1185">Reference proteome</keyword>
<gene>
    <name evidence="2" type="ORF">CDAR_264921</name>
</gene>
<dbReference type="Proteomes" id="UP001054837">
    <property type="component" value="Unassembled WGS sequence"/>
</dbReference>
<evidence type="ECO:0000313" key="3">
    <source>
        <dbReference type="Proteomes" id="UP001054837"/>
    </source>
</evidence>
<proteinExistence type="predicted"/>
<comment type="caution">
    <text evidence="2">The sequence shown here is derived from an EMBL/GenBank/DDBJ whole genome shotgun (WGS) entry which is preliminary data.</text>
</comment>
<sequence>MTISASMVAEASSEVHLKSLLTPEIAENSTLAYQRLIMYAEKEIFLTAWGIMPMKKKFIFGMLGMSLTYTLLFYGSAIDSFVIKNIVGSSVASFDFVAIYRKVNFAYQTHTIYAEKRISLIV</sequence>
<name>A0AAV4SGK0_9ARAC</name>
<dbReference type="AlphaFoldDB" id="A0AAV4SGK0"/>